<sequence length="97" mass="11419">MPVRLWRALERIQTRLVNPVVAWLLRTQLHDLLSQHVALLVLTGRRSGATIRLPVRYEQPGDTLTVVSRPSRRWWRNLEAGSSVSSAGRSWRRRWRR</sequence>
<dbReference type="InterPro" id="IPR012349">
    <property type="entry name" value="Split_barrel_FMN-bd"/>
</dbReference>
<dbReference type="Gene3D" id="2.30.110.10">
    <property type="entry name" value="Electron Transport, Fmn-binding Protein, Chain A"/>
    <property type="match status" value="1"/>
</dbReference>
<proteinExistence type="predicted"/>
<organism evidence="1 2">
    <name type="scientific">Nonomuraea zeae</name>
    <dbReference type="NCBI Taxonomy" id="1642303"/>
    <lineage>
        <taxon>Bacteria</taxon>
        <taxon>Bacillati</taxon>
        <taxon>Actinomycetota</taxon>
        <taxon>Actinomycetes</taxon>
        <taxon>Streptosporangiales</taxon>
        <taxon>Streptosporangiaceae</taxon>
        <taxon>Nonomuraea</taxon>
    </lineage>
</organism>
<dbReference type="OrthoDB" id="7188487at2"/>
<protein>
    <submittedName>
        <fullName evidence="1">DUF385 domain-containing protein</fullName>
    </submittedName>
</protein>
<dbReference type="AlphaFoldDB" id="A0A5S4HEX2"/>
<evidence type="ECO:0000313" key="1">
    <source>
        <dbReference type="EMBL" id="TMR37470.1"/>
    </source>
</evidence>
<keyword evidence="2" id="KW-1185">Reference proteome</keyword>
<evidence type="ECO:0000313" key="2">
    <source>
        <dbReference type="Proteomes" id="UP000306628"/>
    </source>
</evidence>
<reference evidence="1 2" key="1">
    <citation type="submission" date="2019-05" db="EMBL/GenBank/DDBJ databases">
        <title>Draft genome sequence of Nonomuraea zeae DSM 100528.</title>
        <authorList>
            <person name="Saricaoglu S."/>
            <person name="Isik K."/>
        </authorList>
    </citation>
    <scope>NUCLEOTIDE SEQUENCE [LARGE SCALE GENOMIC DNA]</scope>
    <source>
        <strain evidence="1 2">DSM 100528</strain>
    </source>
</reference>
<name>A0A5S4HEX2_9ACTN</name>
<gene>
    <name evidence="1" type="ORF">ETD85_07725</name>
</gene>
<dbReference type="Proteomes" id="UP000306628">
    <property type="component" value="Unassembled WGS sequence"/>
</dbReference>
<dbReference type="RefSeq" id="WP_138688919.1">
    <property type="nucleotide sequence ID" value="NZ_JBHSAZ010000089.1"/>
</dbReference>
<comment type="caution">
    <text evidence="1">The sequence shown here is derived from an EMBL/GenBank/DDBJ whole genome shotgun (WGS) entry which is preliminary data.</text>
</comment>
<dbReference type="EMBL" id="VCKX01000016">
    <property type="protein sequence ID" value="TMR37470.1"/>
    <property type="molecule type" value="Genomic_DNA"/>
</dbReference>
<accession>A0A5S4HEX2</accession>